<name>A0A2W5FLM7_9BACT</name>
<dbReference type="PANTHER" id="PTHR35024">
    <property type="entry name" value="HYPOTHETICAL CYTOSOLIC PROTEIN"/>
    <property type="match status" value="1"/>
</dbReference>
<comment type="similarity">
    <text evidence="1">Belongs to the bactofilin family.</text>
</comment>
<dbReference type="Pfam" id="PF04519">
    <property type="entry name" value="Bactofilin"/>
    <property type="match status" value="1"/>
</dbReference>
<evidence type="ECO:0000256" key="1">
    <source>
        <dbReference type="ARBA" id="ARBA00044755"/>
    </source>
</evidence>
<protein>
    <recommendedName>
        <fullName evidence="5">Polymer-forming cytoskeletal protein</fullName>
    </recommendedName>
</protein>
<feature type="region of interest" description="Disordered" evidence="2">
    <location>
        <begin position="87"/>
        <end position="125"/>
    </location>
</feature>
<comment type="caution">
    <text evidence="3">The sequence shown here is derived from an EMBL/GenBank/DDBJ whole genome shotgun (WGS) entry which is preliminary data.</text>
</comment>
<proteinExistence type="inferred from homology"/>
<dbReference type="AlphaFoldDB" id="A0A2W5FLM7"/>
<dbReference type="InterPro" id="IPR007607">
    <property type="entry name" value="BacA/B"/>
</dbReference>
<dbReference type="EMBL" id="QFOT01000012">
    <property type="protein sequence ID" value="PZP56915.1"/>
    <property type="molecule type" value="Genomic_DNA"/>
</dbReference>
<evidence type="ECO:0000313" key="3">
    <source>
        <dbReference type="EMBL" id="PZP56915.1"/>
    </source>
</evidence>
<evidence type="ECO:0000256" key="2">
    <source>
        <dbReference type="SAM" id="MobiDB-lite"/>
    </source>
</evidence>
<reference evidence="3 4" key="1">
    <citation type="submission" date="2017-08" db="EMBL/GenBank/DDBJ databases">
        <title>Infants hospitalized years apart are colonized by the same room-sourced microbial strains.</title>
        <authorList>
            <person name="Brooks B."/>
            <person name="Olm M.R."/>
            <person name="Firek B.A."/>
            <person name="Baker R."/>
            <person name="Thomas B.C."/>
            <person name="Morowitz M.J."/>
            <person name="Banfield J.F."/>
        </authorList>
    </citation>
    <scope>NUCLEOTIDE SEQUENCE [LARGE SCALE GENOMIC DNA]</scope>
    <source>
        <strain evidence="3">S2_006_000_R2_64</strain>
    </source>
</reference>
<sequence>MSGEIESCDHLVVEGTVEAALKGANILEIAEEGMFYGTVEISEATIAGKFEGDITVNGRLTIRAGGSVIGAITYKELAVEAGAIIDGKINPVGGSKGASSEKKSRNGKASANQTEELPMLQRAAG</sequence>
<dbReference type="PANTHER" id="PTHR35024:SF4">
    <property type="entry name" value="POLYMER-FORMING CYTOSKELETAL PROTEIN"/>
    <property type="match status" value="1"/>
</dbReference>
<gene>
    <name evidence="3" type="ORF">DI586_02200</name>
</gene>
<dbReference type="Proteomes" id="UP000249739">
    <property type="component" value="Unassembled WGS sequence"/>
</dbReference>
<evidence type="ECO:0000313" key="4">
    <source>
        <dbReference type="Proteomes" id="UP000249739"/>
    </source>
</evidence>
<organism evidence="3 4">
    <name type="scientific">Micavibrio aeruginosavorus</name>
    <dbReference type="NCBI Taxonomy" id="349221"/>
    <lineage>
        <taxon>Bacteria</taxon>
        <taxon>Pseudomonadati</taxon>
        <taxon>Bdellovibrionota</taxon>
        <taxon>Bdellovibrionia</taxon>
        <taxon>Bdellovibrionales</taxon>
        <taxon>Pseudobdellovibrionaceae</taxon>
        <taxon>Micavibrio</taxon>
    </lineage>
</organism>
<evidence type="ECO:0008006" key="5">
    <source>
        <dbReference type="Google" id="ProtNLM"/>
    </source>
</evidence>
<accession>A0A2W5FLM7</accession>